<evidence type="ECO:0000256" key="1">
    <source>
        <dbReference type="SAM" id="MobiDB-lite"/>
    </source>
</evidence>
<organism evidence="2 3">
    <name type="scientific">Eumeta variegata</name>
    <name type="common">Bagworm moth</name>
    <name type="synonym">Eumeta japonica</name>
    <dbReference type="NCBI Taxonomy" id="151549"/>
    <lineage>
        <taxon>Eukaryota</taxon>
        <taxon>Metazoa</taxon>
        <taxon>Ecdysozoa</taxon>
        <taxon>Arthropoda</taxon>
        <taxon>Hexapoda</taxon>
        <taxon>Insecta</taxon>
        <taxon>Pterygota</taxon>
        <taxon>Neoptera</taxon>
        <taxon>Endopterygota</taxon>
        <taxon>Lepidoptera</taxon>
        <taxon>Glossata</taxon>
        <taxon>Ditrysia</taxon>
        <taxon>Tineoidea</taxon>
        <taxon>Psychidae</taxon>
        <taxon>Oiketicinae</taxon>
        <taxon>Eumeta</taxon>
    </lineage>
</organism>
<reference evidence="2 3" key="1">
    <citation type="journal article" date="2019" name="Commun. Biol.">
        <title>The bagworm genome reveals a unique fibroin gene that provides high tensile strength.</title>
        <authorList>
            <person name="Kono N."/>
            <person name="Nakamura H."/>
            <person name="Ohtoshi R."/>
            <person name="Tomita M."/>
            <person name="Numata K."/>
            <person name="Arakawa K."/>
        </authorList>
    </citation>
    <scope>NUCLEOTIDE SEQUENCE [LARGE SCALE GENOMIC DNA]</scope>
</reference>
<dbReference type="EMBL" id="BGZK01001366">
    <property type="protein sequence ID" value="GBP78347.1"/>
    <property type="molecule type" value="Genomic_DNA"/>
</dbReference>
<evidence type="ECO:0000313" key="2">
    <source>
        <dbReference type="EMBL" id="GBP78347.1"/>
    </source>
</evidence>
<dbReference type="AlphaFoldDB" id="A0A4C1YVG4"/>
<feature type="region of interest" description="Disordered" evidence="1">
    <location>
        <begin position="1"/>
        <end position="28"/>
    </location>
</feature>
<protein>
    <submittedName>
        <fullName evidence="2">Uncharacterized protein</fullName>
    </submittedName>
</protein>
<gene>
    <name evidence="2" type="ORF">EVAR_9355_1</name>
</gene>
<evidence type="ECO:0000313" key="3">
    <source>
        <dbReference type="Proteomes" id="UP000299102"/>
    </source>
</evidence>
<proteinExistence type="predicted"/>
<feature type="compositionally biased region" description="Pro residues" evidence="1">
    <location>
        <begin position="9"/>
        <end position="20"/>
    </location>
</feature>
<accession>A0A4C1YVG4</accession>
<keyword evidence="3" id="KW-1185">Reference proteome</keyword>
<name>A0A4C1YVG4_EUMVA</name>
<dbReference type="Proteomes" id="UP000299102">
    <property type="component" value="Unassembled WGS sequence"/>
</dbReference>
<sequence length="132" mass="14401">MEKSGCPSLPTPLPPTPTPPRRGERSEEIKGQIRCATEIFNISPNLSLPNAIASSGNLKNGIFYRIKPMHRPNPKPNTTISALIAVIARSHEREGAGAIVNYCHAVILQVYDLFFKHLGLCTSRMRPTGASP</sequence>
<comment type="caution">
    <text evidence="2">The sequence shown here is derived from an EMBL/GenBank/DDBJ whole genome shotgun (WGS) entry which is preliminary data.</text>
</comment>